<dbReference type="Pfam" id="PF13835">
    <property type="entry name" value="DUF4194"/>
    <property type="match status" value="1"/>
</dbReference>
<dbReference type="RefSeq" id="WP_216130905.1">
    <property type="nucleotide sequence ID" value="NZ_CP064782.1"/>
</dbReference>
<evidence type="ECO:0000313" key="2">
    <source>
        <dbReference type="Proteomes" id="UP000683428"/>
    </source>
</evidence>
<proteinExistence type="predicted"/>
<gene>
    <name evidence="1" type="ORF">Azoinq_06260</name>
</gene>
<evidence type="ECO:0000313" key="1">
    <source>
        <dbReference type="EMBL" id="QWT50187.1"/>
    </source>
</evidence>
<keyword evidence="2" id="KW-1185">Reference proteome</keyword>
<sequence length="216" mass="24741">MPRNWDAIADAEDCLYEPDDFRRAMYQIVCQQCLYLRNPQQAVAYRLIAQYKPQFAEALDLLGLKLIHNAVREYCVVTQRVSRHQPMTLQQTYFLLALRQAYHVRANVGDLTTMGDAHYSIPDFEELYRELTGRDLQATGMQSLRDALRDAQRHGLAREENAPEDDPQPFVIAILPGITDILNEEAISRFGANLKATLIEVDATHIEADDEEEMQS</sequence>
<accession>A0A975SPM0</accession>
<organism evidence="1 2">
    <name type="scientific">Azospira inquinata</name>
    <dbReference type="NCBI Taxonomy" id="2785627"/>
    <lineage>
        <taxon>Bacteria</taxon>
        <taxon>Pseudomonadati</taxon>
        <taxon>Pseudomonadota</taxon>
        <taxon>Betaproteobacteria</taxon>
        <taxon>Rhodocyclales</taxon>
        <taxon>Rhodocyclaceae</taxon>
        <taxon>Azospira</taxon>
    </lineage>
</organism>
<dbReference type="Proteomes" id="UP000683428">
    <property type="component" value="Chromosome"/>
</dbReference>
<dbReference type="EMBL" id="CP064782">
    <property type="protein sequence ID" value="QWT50187.1"/>
    <property type="molecule type" value="Genomic_DNA"/>
</dbReference>
<protein>
    <submittedName>
        <fullName evidence="1">DUF4194 domain-containing protein</fullName>
    </submittedName>
</protein>
<dbReference type="AlphaFoldDB" id="A0A975SPM0"/>
<dbReference type="InterPro" id="IPR025449">
    <property type="entry name" value="JetB"/>
</dbReference>
<name>A0A975SPM0_9RHOO</name>
<reference evidence="1" key="1">
    <citation type="submission" date="2020-11" db="EMBL/GenBank/DDBJ databases">
        <title>Azospira inquinata sp. nov.</title>
        <authorList>
            <person name="Moe W.M."/>
            <person name="Mikes M.C."/>
        </authorList>
    </citation>
    <scope>NUCLEOTIDE SEQUENCE</scope>
    <source>
        <strain evidence="1">Azo-3</strain>
    </source>
</reference>
<dbReference type="KEGG" id="aiq:Azoinq_06260"/>